<protein>
    <recommendedName>
        <fullName evidence="2">N-terminal domain-containing protein</fullName>
    </recommendedName>
</protein>
<feature type="domain" description="N-terminal" evidence="2">
    <location>
        <begin position="44"/>
        <end position="123"/>
    </location>
</feature>
<dbReference type="OrthoDB" id="7605626at2"/>
<evidence type="ECO:0000313" key="5">
    <source>
        <dbReference type="Proteomes" id="UP000002372"/>
    </source>
</evidence>
<dbReference type="AlphaFoldDB" id="D6CQ66"/>
<accession>D6CQ66</accession>
<organism evidence="3 5">
    <name type="scientific">Thiomonas arsenitoxydans (strain DSM 22701 / CIP 110005 / 3As)</name>
    <dbReference type="NCBI Taxonomy" id="426114"/>
    <lineage>
        <taxon>Bacteria</taxon>
        <taxon>Pseudomonadati</taxon>
        <taxon>Pseudomonadota</taxon>
        <taxon>Betaproteobacteria</taxon>
        <taxon>Burkholderiales</taxon>
        <taxon>Thiomonas</taxon>
    </lineage>
</organism>
<feature type="compositionally biased region" description="Polar residues" evidence="1">
    <location>
        <begin position="1"/>
        <end position="13"/>
    </location>
</feature>
<evidence type="ECO:0000256" key="1">
    <source>
        <dbReference type="SAM" id="MobiDB-lite"/>
    </source>
</evidence>
<evidence type="ECO:0000313" key="3">
    <source>
        <dbReference type="EMBL" id="CAZ88146.1"/>
    </source>
</evidence>
<evidence type="ECO:0000259" key="2">
    <source>
        <dbReference type="Pfam" id="PF08401"/>
    </source>
</evidence>
<dbReference type="HOGENOM" id="CLU_012069_0_2_4"/>
<evidence type="ECO:0000313" key="6">
    <source>
        <dbReference type="Proteomes" id="UP000078599"/>
    </source>
</evidence>
<dbReference type="eggNOG" id="COG4227">
    <property type="taxonomic scope" value="Bacteria"/>
</dbReference>
<dbReference type="Pfam" id="PF08401">
    <property type="entry name" value="ArdcN"/>
    <property type="match status" value="1"/>
</dbReference>
<proteinExistence type="predicted"/>
<dbReference type="GO" id="GO:0003697">
    <property type="term" value="F:single-stranded DNA binding"/>
    <property type="evidence" value="ECO:0007669"/>
    <property type="project" value="InterPro"/>
</dbReference>
<dbReference type="Proteomes" id="UP000078599">
    <property type="component" value="Unassembled WGS sequence"/>
</dbReference>
<dbReference type="RefSeq" id="WP_013105480.1">
    <property type="nucleotide sequence ID" value="NC_014145.1"/>
</dbReference>
<keyword evidence="6" id="KW-1185">Reference proteome</keyword>
<sequence>MTKATITTMNATSPLGVPPKPPEAHQPAERVFSNLLQHALNESGLVSKAYSRFHRYSLGNQLFAASQLLSRGLPLSPIASFRGWQDLGRAVRKGEKALTLYMPVTLKRQAKGDQNGTDDADTFTLFKLARNWFSLEQTEGAEVELPPLAIPAWDAGLALVTLDVTEARFSMLNGNVQGYAQGRQIAVNPVALYPHKTRFHELAHVVLGHTAHAECADTLMLSRSLQEVEAEGVAYVLCALLGLPGLPESRDYIQGWLDGGQLPEKSPKRMFSAAQRILAAGQPKAST</sequence>
<reference evidence="4 6" key="4">
    <citation type="submission" date="2015-03" db="EMBL/GenBank/DDBJ databases">
        <authorList>
            <person name="Regsiter A."/>
            <person name="william w."/>
        </authorList>
    </citation>
    <scope>NUCLEOTIDE SEQUENCE [LARGE SCALE GENOMIC DNA]</scope>
    <source>
        <strain evidence="4 6">CB1</strain>
    </source>
</reference>
<feature type="region of interest" description="Disordered" evidence="1">
    <location>
        <begin position="1"/>
        <end position="26"/>
    </location>
</feature>
<evidence type="ECO:0000313" key="4">
    <source>
        <dbReference type="EMBL" id="CQR34169.1"/>
    </source>
</evidence>
<dbReference type="KEGG" id="thi:THI_1463"/>
<gene>
    <name evidence="3" type="ordered locus">THI_1463</name>
    <name evidence="4" type="ORF">THICB1_30342</name>
</gene>
<reference key="1">
    <citation type="submission" date="2009-07" db="EMBL/GenBank/DDBJ databases">
        <authorList>
            <person name="Genoscope - CEA"/>
        </authorList>
    </citation>
    <scope>NUCLEOTIDE SEQUENCE</scope>
    <source>
        <strain>3As</strain>
    </source>
</reference>
<reference evidence="3" key="3">
    <citation type="submission" date="2010-07" db="EMBL/GenBank/DDBJ databases">
        <authorList>
            <person name="Genoscope - CEA"/>
        </authorList>
    </citation>
    <scope>NUCLEOTIDE SEQUENCE</scope>
    <source>
        <strain evidence="3">3As</strain>
    </source>
</reference>
<reference evidence="5" key="2">
    <citation type="journal article" date="2010" name="PLoS Genet.">
        <title>Structure, function, and evolution of the Thiomonas spp. genome.</title>
        <authorList>
            <person name="Arsene-Ploetze F."/>
            <person name="Koechler S."/>
            <person name="Marchal M."/>
            <person name="Coppee J.Y."/>
            <person name="Chandler M."/>
            <person name="Bonnefoy V."/>
            <person name="Brochier-Armanet C."/>
            <person name="Barakat M."/>
            <person name="Barbe V."/>
            <person name="Battaglia-Brunet F."/>
            <person name="Bruneel O."/>
            <person name="Bryan C.G."/>
            <person name="Cleiss-Arnold J."/>
            <person name="Cruveiller S."/>
            <person name="Erhardt M."/>
            <person name="Heinrich-Salmeron A."/>
            <person name="Hommais F."/>
            <person name="Joulian C."/>
            <person name="Krin E."/>
            <person name="Lieutaud A."/>
            <person name="Lievremont D."/>
            <person name="Michel C."/>
            <person name="Muller D."/>
            <person name="Ortet P."/>
            <person name="Proux C."/>
            <person name="Siguier P."/>
            <person name="Roche D."/>
            <person name="Rouy Z."/>
            <person name="Salvignol G."/>
            <person name="Slyemi D."/>
            <person name="Talla E."/>
            <person name="Weiss S."/>
            <person name="Weissenbach J."/>
            <person name="Medigue C."/>
            <person name="Bertin P.N."/>
        </authorList>
    </citation>
    <scope>NUCLEOTIDE SEQUENCE [LARGE SCALE GENOMIC DNA]</scope>
    <source>
        <strain evidence="5">DSM 22701 / CIP 110005 / 3As</strain>
    </source>
</reference>
<dbReference type="EMBL" id="FP475956">
    <property type="protein sequence ID" value="CAZ88146.1"/>
    <property type="molecule type" value="Genomic_DNA"/>
</dbReference>
<name>D6CQ66_THIA3</name>
<dbReference type="EMBL" id="CTRI01000023">
    <property type="protein sequence ID" value="CQR34169.1"/>
    <property type="molecule type" value="Genomic_DNA"/>
</dbReference>
<dbReference type="InterPro" id="IPR013610">
    <property type="entry name" value="ArdC_N"/>
</dbReference>
<dbReference type="Proteomes" id="UP000002372">
    <property type="component" value="Chromosome"/>
</dbReference>